<name>A0ABD6S799_BACTU</name>
<dbReference type="EMBL" id="NTYF01000023">
    <property type="protein sequence ID" value="PER55680.1"/>
    <property type="molecule type" value="Genomic_DNA"/>
</dbReference>
<evidence type="ECO:0000313" key="2">
    <source>
        <dbReference type="Proteomes" id="UP000219897"/>
    </source>
</evidence>
<sequence>MGTGIIVDTKFVKETKEAVFQGMVTAGINELQGDGLAVEVQYQMAVKDASGVCVYTAMLIGRRPE</sequence>
<dbReference type="RefSeq" id="WP_098317021.1">
    <property type="nucleotide sequence ID" value="NZ_NTYF01000023.1"/>
</dbReference>
<protein>
    <submittedName>
        <fullName evidence="1">Uncharacterized protein</fullName>
    </submittedName>
</protein>
<reference evidence="1 2" key="1">
    <citation type="submission" date="2017-09" db="EMBL/GenBank/DDBJ databases">
        <title>Large-scale bioinformatics analysis of Bacillus genomes uncovers conserved roles of natural products in bacterial physiology.</title>
        <authorList>
            <consortium name="Agbiome Team Llc"/>
            <person name="Bleich R.M."/>
            <person name="Kirk G.J."/>
            <person name="Santa Maria K.C."/>
            <person name="Allen S.E."/>
            <person name="Farag S."/>
            <person name="Shank E.A."/>
            <person name="Bowers A."/>
        </authorList>
    </citation>
    <scope>NUCLEOTIDE SEQUENCE [LARGE SCALE GENOMIC DNA]</scope>
    <source>
        <strain evidence="1 2">AFS005140</strain>
    </source>
</reference>
<comment type="caution">
    <text evidence="1">The sequence shown here is derived from an EMBL/GenBank/DDBJ whole genome shotgun (WGS) entry which is preliminary data.</text>
</comment>
<dbReference type="Proteomes" id="UP000219897">
    <property type="component" value="Unassembled WGS sequence"/>
</dbReference>
<dbReference type="AlphaFoldDB" id="A0ABD6S799"/>
<organism evidence="1 2">
    <name type="scientific">Bacillus thuringiensis</name>
    <dbReference type="NCBI Taxonomy" id="1428"/>
    <lineage>
        <taxon>Bacteria</taxon>
        <taxon>Bacillati</taxon>
        <taxon>Bacillota</taxon>
        <taxon>Bacilli</taxon>
        <taxon>Bacillales</taxon>
        <taxon>Bacillaceae</taxon>
        <taxon>Bacillus</taxon>
        <taxon>Bacillus cereus group</taxon>
    </lineage>
</organism>
<evidence type="ECO:0000313" key="1">
    <source>
        <dbReference type="EMBL" id="PER55680.1"/>
    </source>
</evidence>
<accession>A0ABD6S799</accession>
<proteinExistence type="predicted"/>
<gene>
    <name evidence="1" type="ORF">CN495_07965</name>
</gene>